<comment type="caution">
    <text evidence="1">The sequence shown here is derived from an EMBL/GenBank/DDBJ whole genome shotgun (WGS) entry which is preliminary data.</text>
</comment>
<accession>A0ABQ5GG92</accession>
<organism evidence="1 2">
    <name type="scientific">Tanacetum coccineum</name>
    <dbReference type="NCBI Taxonomy" id="301880"/>
    <lineage>
        <taxon>Eukaryota</taxon>
        <taxon>Viridiplantae</taxon>
        <taxon>Streptophyta</taxon>
        <taxon>Embryophyta</taxon>
        <taxon>Tracheophyta</taxon>
        <taxon>Spermatophyta</taxon>
        <taxon>Magnoliopsida</taxon>
        <taxon>eudicotyledons</taxon>
        <taxon>Gunneridae</taxon>
        <taxon>Pentapetalae</taxon>
        <taxon>asterids</taxon>
        <taxon>campanulids</taxon>
        <taxon>Asterales</taxon>
        <taxon>Asteraceae</taxon>
        <taxon>Asteroideae</taxon>
        <taxon>Anthemideae</taxon>
        <taxon>Anthemidinae</taxon>
        <taxon>Tanacetum</taxon>
    </lineage>
</organism>
<reference evidence="1" key="1">
    <citation type="journal article" date="2022" name="Int. J. Mol. Sci.">
        <title>Draft Genome of Tanacetum Coccineum: Genomic Comparison of Closely Related Tanacetum-Family Plants.</title>
        <authorList>
            <person name="Yamashiro T."/>
            <person name="Shiraishi A."/>
            <person name="Nakayama K."/>
            <person name="Satake H."/>
        </authorList>
    </citation>
    <scope>NUCLEOTIDE SEQUENCE</scope>
</reference>
<dbReference type="EMBL" id="BQNB010018413">
    <property type="protein sequence ID" value="GJT74119.1"/>
    <property type="molecule type" value="Genomic_DNA"/>
</dbReference>
<evidence type="ECO:0000313" key="1">
    <source>
        <dbReference type="EMBL" id="GJT74119.1"/>
    </source>
</evidence>
<keyword evidence="2" id="KW-1185">Reference proteome</keyword>
<proteinExistence type="predicted"/>
<name>A0ABQ5GG92_9ASTR</name>
<sequence>MNMGQDRQIQTVGGNGGNQFGYQTKEKGCCVSSDSFVDCSKKEAGIQLQAKEFDLMAAAGDLDEIEEVISNCILMANLQQASTSGTQSDKAPIYDSDGSAECSDFIQVSRAQTKSLTDSLNTKHHDTIYENAKLRSQLFDKTPEQKYTTKGTSVNAKFENQSIEGKPVLYHSRNHSIVRQSNAFQSE</sequence>
<reference evidence="1" key="2">
    <citation type="submission" date="2022-01" db="EMBL/GenBank/DDBJ databases">
        <authorList>
            <person name="Yamashiro T."/>
            <person name="Shiraishi A."/>
            <person name="Satake H."/>
            <person name="Nakayama K."/>
        </authorList>
    </citation>
    <scope>NUCLEOTIDE SEQUENCE</scope>
</reference>
<dbReference type="Proteomes" id="UP001151760">
    <property type="component" value="Unassembled WGS sequence"/>
</dbReference>
<evidence type="ECO:0000313" key="2">
    <source>
        <dbReference type="Proteomes" id="UP001151760"/>
    </source>
</evidence>
<protein>
    <submittedName>
        <fullName evidence="1">Uncharacterized protein</fullName>
    </submittedName>
</protein>
<gene>
    <name evidence="1" type="ORF">Tco_1040844</name>
</gene>